<reference evidence="1" key="1">
    <citation type="submission" date="2021-06" db="EMBL/GenBank/DDBJ databases">
        <authorList>
            <person name="Kallberg Y."/>
            <person name="Tangrot J."/>
            <person name="Rosling A."/>
        </authorList>
    </citation>
    <scope>NUCLEOTIDE SEQUENCE</scope>
    <source>
        <strain evidence="1">IL203A</strain>
    </source>
</reference>
<proteinExistence type="predicted"/>
<evidence type="ECO:0000313" key="2">
    <source>
        <dbReference type="Proteomes" id="UP000789702"/>
    </source>
</evidence>
<feature type="non-terminal residue" evidence="1">
    <location>
        <position position="1"/>
    </location>
</feature>
<dbReference type="EMBL" id="CAJVPU010021097">
    <property type="protein sequence ID" value="CAG8679670.1"/>
    <property type="molecule type" value="Genomic_DNA"/>
</dbReference>
<keyword evidence="2" id="KW-1185">Reference proteome</keyword>
<gene>
    <name evidence="1" type="ORF">DHETER_LOCUS10583</name>
</gene>
<protein>
    <submittedName>
        <fullName evidence="1">16230_t:CDS:1</fullName>
    </submittedName>
</protein>
<sequence length="111" mass="12836">IDKSLKTYNINIAILFKEINCVKDTKKKNLSDDNTEKEIVSSIDDWKNNEYIEDDLDNSSKLEVITNLYEETTPQDYTIYLADNLVMKWKLADIFTDSLPPPAYINLLLGN</sequence>
<organism evidence="1 2">
    <name type="scientific">Dentiscutata heterogama</name>
    <dbReference type="NCBI Taxonomy" id="1316150"/>
    <lineage>
        <taxon>Eukaryota</taxon>
        <taxon>Fungi</taxon>
        <taxon>Fungi incertae sedis</taxon>
        <taxon>Mucoromycota</taxon>
        <taxon>Glomeromycotina</taxon>
        <taxon>Glomeromycetes</taxon>
        <taxon>Diversisporales</taxon>
        <taxon>Gigasporaceae</taxon>
        <taxon>Dentiscutata</taxon>
    </lineage>
</organism>
<name>A0ACA9NY55_9GLOM</name>
<evidence type="ECO:0000313" key="1">
    <source>
        <dbReference type="EMBL" id="CAG8679670.1"/>
    </source>
</evidence>
<comment type="caution">
    <text evidence="1">The sequence shown here is derived from an EMBL/GenBank/DDBJ whole genome shotgun (WGS) entry which is preliminary data.</text>
</comment>
<accession>A0ACA9NY55</accession>
<dbReference type="Proteomes" id="UP000789702">
    <property type="component" value="Unassembled WGS sequence"/>
</dbReference>